<organism evidence="1 2">
    <name type="scientific">Belliella baltica (strain DSM 15883 / CIP 108006 / LMG 21964 / BA134)</name>
    <dbReference type="NCBI Taxonomy" id="866536"/>
    <lineage>
        <taxon>Bacteria</taxon>
        <taxon>Pseudomonadati</taxon>
        <taxon>Bacteroidota</taxon>
        <taxon>Cytophagia</taxon>
        <taxon>Cytophagales</taxon>
        <taxon>Cyclobacteriaceae</taxon>
        <taxon>Belliella</taxon>
    </lineage>
</organism>
<reference evidence="2" key="1">
    <citation type="submission" date="2012-06" db="EMBL/GenBank/DDBJ databases">
        <title>The complete genome of Belliella baltica DSM 15883.</title>
        <authorList>
            <person name="Lucas S."/>
            <person name="Copeland A."/>
            <person name="Lapidus A."/>
            <person name="Goodwin L."/>
            <person name="Pitluck S."/>
            <person name="Peters L."/>
            <person name="Mikhailova N."/>
            <person name="Davenport K."/>
            <person name="Kyrpides N."/>
            <person name="Mavromatis K."/>
            <person name="Pagani I."/>
            <person name="Ivanova N."/>
            <person name="Ovchinnikova G."/>
            <person name="Zeytun A."/>
            <person name="Detter J.C."/>
            <person name="Han C."/>
            <person name="Land M."/>
            <person name="Hauser L."/>
            <person name="Markowitz V."/>
            <person name="Cheng J.-F."/>
            <person name="Hugenholtz P."/>
            <person name="Woyke T."/>
            <person name="Wu D."/>
            <person name="Tindall B."/>
            <person name="Pomrenke H."/>
            <person name="Brambilla E."/>
            <person name="Klenk H.-P."/>
            <person name="Eisen J.A."/>
        </authorList>
    </citation>
    <scope>NUCLEOTIDE SEQUENCE [LARGE SCALE GENOMIC DNA]</scope>
    <source>
        <strain evidence="2">DSM 15883 / CIP 108006 / LMG 21964 / BA134</strain>
    </source>
</reference>
<dbReference type="Proteomes" id="UP000006050">
    <property type="component" value="Chromosome"/>
</dbReference>
<evidence type="ECO:0000313" key="2">
    <source>
        <dbReference type="Proteomes" id="UP000006050"/>
    </source>
</evidence>
<proteinExistence type="predicted"/>
<dbReference type="EMBL" id="CP003281">
    <property type="protein sequence ID" value="AFL84115.1"/>
    <property type="molecule type" value="Genomic_DNA"/>
</dbReference>
<dbReference type="KEGG" id="bbd:Belba_1501"/>
<dbReference type="HOGENOM" id="CLU_2448665_0_0_10"/>
<dbReference type="AlphaFoldDB" id="I3Z4E7"/>
<dbReference type="STRING" id="866536.Belba_1501"/>
<dbReference type="RefSeq" id="WP_014772107.1">
    <property type="nucleotide sequence ID" value="NC_018010.1"/>
</dbReference>
<gene>
    <name evidence="1" type="ordered locus">Belba_1501</name>
</gene>
<accession>I3Z4E7</accession>
<protein>
    <submittedName>
        <fullName evidence="1">Uncharacterized protein</fullName>
    </submittedName>
</protein>
<evidence type="ECO:0000313" key="1">
    <source>
        <dbReference type="EMBL" id="AFL84115.1"/>
    </source>
</evidence>
<sequence length="89" mass="10296">MEEILLYQIYNQLDIHLYSDLGGKFKWYDNLSPLIEELSSIVHVLLFEIMEVGTVHLSSFSSLLSPDLFHFDLLSNDRFFVVDVDIVAS</sequence>
<name>I3Z4E7_BELBD</name>
<keyword evidence="2" id="KW-1185">Reference proteome</keyword>